<sequence>MPNEPAGGWRFLDFMSLKDGRAEIRRMIREQLALEGTNTALDAADEEPQASDMKPGMVAEAKPTPKQKQKKKRKGKEQLKEEGGDEPEKAPSTSAVAEPSPKPGRKLKRGKAHRAEAAPQVEEAEAPQREPKKRPKRKAQKEEQPSKAPKAAKTKRSKGASPAATDAADLHPSWNAKKAAKVSGAIVEAAGDRKVFDSDSDA</sequence>
<evidence type="ECO:0000313" key="2">
    <source>
        <dbReference type="EMBL" id="CAE7358205.1"/>
    </source>
</evidence>
<protein>
    <submittedName>
        <fullName evidence="2">Tea1 protein</fullName>
    </submittedName>
</protein>
<organism evidence="2 3">
    <name type="scientific">Symbiodinium natans</name>
    <dbReference type="NCBI Taxonomy" id="878477"/>
    <lineage>
        <taxon>Eukaryota</taxon>
        <taxon>Sar</taxon>
        <taxon>Alveolata</taxon>
        <taxon>Dinophyceae</taxon>
        <taxon>Suessiales</taxon>
        <taxon>Symbiodiniaceae</taxon>
        <taxon>Symbiodinium</taxon>
    </lineage>
</organism>
<evidence type="ECO:0000313" key="3">
    <source>
        <dbReference type="Proteomes" id="UP000604046"/>
    </source>
</evidence>
<gene>
    <name evidence="2" type="primary">tea1</name>
    <name evidence="2" type="ORF">SNAT2548_LOCUS19151</name>
</gene>
<dbReference type="Proteomes" id="UP000604046">
    <property type="component" value="Unassembled WGS sequence"/>
</dbReference>
<feature type="compositionally biased region" description="Basic and acidic residues" evidence="1">
    <location>
        <begin position="76"/>
        <end position="89"/>
    </location>
</feature>
<dbReference type="EMBL" id="CAJNDS010002167">
    <property type="protein sequence ID" value="CAE7358205.1"/>
    <property type="molecule type" value="Genomic_DNA"/>
</dbReference>
<name>A0A812PM53_9DINO</name>
<feature type="compositionally biased region" description="Basic residues" evidence="1">
    <location>
        <begin position="103"/>
        <end position="112"/>
    </location>
</feature>
<reference evidence="2" key="1">
    <citation type="submission" date="2021-02" db="EMBL/GenBank/DDBJ databases">
        <authorList>
            <person name="Dougan E. K."/>
            <person name="Rhodes N."/>
            <person name="Thang M."/>
            <person name="Chan C."/>
        </authorList>
    </citation>
    <scope>NUCLEOTIDE SEQUENCE</scope>
</reference>
<feature type="region of interest" description="Disordered" evidence="1">
    <location>
        <begin position="36"/>
        <end position="183"/>
    </location>
</feature>
<accession>A0A812PM53</accession>
<comment type="caution">
    <text evidence="2">The sequence shown here is derived from an EMBL/GenBank/DDBJ whole genome shotgun (WGS) entry which is preliminary data.</text>
</comment>
<evidence type="ECO:0000256" key="1">
    <source>
        <dbReference type="SAM" id="MobiDB-lite"/>
    </source>
</evidence>
<keyword evidence="3" id="KW-1185">Reference proteome</keyword>
<proteinExistence type="predicted"/>
<dbReference type="AlphaFoldDB" id="A0A812PM53"/>
<feature type="compositionally biased region" description="Basic residues" evidence="1">
    <location>
        <begin position="65"/>
        <end position="75"/>
    </location>
</feature>